<proteinExistence type="predicted"/>
<sequence>TEVIAIVLRRASKKLKRTQMDCARTLRLGFETDRAYFIDPIERIQTWLPIVNSLTVHPAMVYLLWEMSSMEIDLRIGYLLNEASCIVHLIDNFQITLIAFDWIFNFGFRIYGGIPYAALYCGGPLCDLLETSAIHFTLSSVITANVAAFMFLFMQVNILGVTIAFISPIPIVLTIDSVRRLLDLRKASVSVKTHQLTSKMLSTFLGQCVVAMVHMVFPLTILYTTMMIDYHESVSEAVMTAMRVVPIMALITDPLHFTLIFVLKTGGHTNIKREKLFSQRIRVLKSRQLIEIYSQLLNIRQSV</sequence>
<reference evidence="1" key="2">
    <citation type="submission" date="2022-06" db="UniProtKB">
        <authorList>
            <consortium name="EnsemblMetazoa"/>
        </authorList>
    </citation>
    <scope>IDENTIFICATION</scope>
    <source>
        <strain evidence="1">PS312</strain>
    </source>
</reference>
<dbReference type="EnsemblMetazoa" id="PPA41797.1">
    <property type="protein sequence ID" value="PPA41797.1"/>
    <property type="gene ID" value="WBGene00280166"/>
</dbReference>
<reference evidence="2" key="1">
    <citation type="journal article" date="2008" name="Nat. Genet.">
        <title>The Pristionchus pacificus genome provides a unique perspective on nematode lifestyle and parasitism.</title>
        <authorList>
            <person name="Dieterich C."/>
            <person name="Clifton S.W."/>
            <person name="Schuster L.N."/>
            <person name="Chinwalla A."/>
            <person name="Delehaunty K."/>
            <person name="Dinkelacker I."/>
            <person name="Fulton L."/>
            <person name="Fulton R."/>
            <person name="Godfrey J."/>
            <person name="Minx P."/>
            <person name="Mitreva M."/>
            <person name="Roeseler W."/>
            <person name="Tian H."/>
            <person name="Witte H."/>
            <person name="Yang S.P."/>
            <person name="Wilson R.K."/>
            <person name="Sommer R.J."/>
        </authorList>
    </citation>
    <scope>NUCLEOTIDE SEQUENCE [LARGE SCALE GENOMIC DNA]</scope>
    <source>
        <strain evidence="2">PS312</strain>
    </source>
</reference>
<accession>A0A8R1YXH8</accession>
<dbReference type="Proteomes" id="UP000005239">
    <property type="component" value="Unassembled WGS sequence"/>
</dbReference>
<keyword evidence="2" id="KW-1185">Reference proteome</keyword>
<evidence type="ECO:0000313" key="2">
    <source>
        <dbReference type="Proteomes" id="UP000005239"/>
    </source>
</evidence>
<dbReference type="PANTHER" id="PTHR45830">
    <property type="entry name" value="SERPENTINE RECEPTOR, CLASS I"/>
    <property type="match status" value="1"/>
</dbReference>
<dbReference type="AlphaFoldDB" id="A0A2A6CJV1"/>
<name>A0A2A6CJV1_PRIPA</name>
<accession>A0A2A6CJV1</accession>
<dbReference type="PANTHER" id="PTHR45830:SF15">
    <property type="entry name" value="SERPENTINE RECEPTOR, CLASS I"/>
    <property type="match status" value="1"/>
</dbReference>
<organism evidence="1 2">
    <name type="scientific">Pristionchus pacificus</name>
    <name type="common">Parasitic nematode worm</name>
    <dbReference type="NCBI Taxonomy" id="54126"/>
    <lineage>
        <taxon>Eukaryota</taxon>
        <taxon>Metazoa</taxon>
        <taxon>Ecdysozoa</taxon>
        <taxon>Nematoda</taxon>
        <taxon>Chromadorea</taxon>
        <taxon>Rhabditida</taxon>
        <taxon>Rhabditina</taxon>
        <taxon>Diplogasteromorpha</taxon>
        <taxon>Diplogasteroidea</taxon>
        <taxon>Neodiplogasteridae</taxon>
        <taxon>Pristionchus</taxon>
    </lineage>
</organism>
<gene>
    <name evidence="1" type="primary">WBGene00280166</name>
</gene>
<evidence type="ECO:0000313" key="1">
    <source>
        <dbReference type="EnsemblMetazoa" id="PPA41797.1"/>
    </source>
</evidence>
<protein>
    <submittedName>
        <fullName evidence="1">Uncharacterized protein</fullName>
    </submittedName>
</protein>